<keyword evidence="4" id="KW-1185">Reference proteome</keyword>
<dbReference type="SUPFAM" id="SSF51430">
    <property type="entry name" value="NAD(P)-linked oxidoreductase"/>
    <property type="match status" value="1"/>
</dbReference>
<evidence type="ECO:0000313" key="4">
    <source>
        <dbReference type="Proteomes" id="UP001363151"/>
    </source>
</evidence>
<accession>A0ABR1G0D8</accession>
<dbReference type="PANTHER" id="PTHR43364:SF4">
    <property type="entry name" value="NAD(P)-LINKED OXIDOREDUCTASE SUPERFAMILY PROTEIN"/>
    <property type="match status" value="1"/>
</dbReference>
<proteinExistence type="predicted"/>
<keyword evidence="1" id="KW-0560">Oxidoreductase</keyword>
<evidence type="ECO:0000256" key="1">
    <source>
        <dbReference type="ARBA" id="ARBA00023002"/>
    </source>
</evidence>
<dbReference type="InterPro" id="IPR036812">
    <property type="entry name" value="NAD(P)_OxRdtase_dom_sf"/>
</dbReference>
<evidence type="ECO:0000313" key="3">
    <source>
        <dbReference type="EMBL" id="KAK7241984.1"/>
    </source>
</evidence>
<sequence>MAEDRSQANFKSIVGRREGVDTPDAATIRAEVEASSAYLRSFRARESANASHFSNELDLGVVAGLVHDVRRLWGMIGRSLAHLLWSVVAQEARFIAGRTLVRYRARHKKIIEDVHICIDYTQDAQEEGAGLMAMSPPEINSLAPPPPGGEKKGMAYRKLGSSELRVSVCSFGGANWAAELMGVSHQGLGERRAMIFEMLDLAYARGVTFFDMAEQYPPVYPSITGGGYSEFVFGEWLRVRAIDRDSVVISTKVAGDGGNSSLACRYDVLGRPFAPGEPVPKKAKLSKVQIIDACDASLKRLGVETIDLLETHWPSRYVPKFGETGARYNRALEHAFVSFEEQLDAMAELMAAGKIRAWGVSNETTYGVATFCAMAKLKGLPPPASIQNDYSLCDRRFETELAEACSPLHGDVGLVAYGVLCGGTLAGKYSFGRKPPGEARHKNMPGFQSRYTSAATLKAAEDYEELAKAHGMTVLQLSLAYAYSRPFLATAILGARDPPQLEAQLEALDHVAKITPELCRKIDRVHHVCPNPNYSDTHSQFYPV</sequence>
<feature type="domain" description="NADP-dependent oxidoreductase" evidence="2">
    <location>
        <begin position="195"/>
        <end position="524"/>
    </location>
</feature>
<organism evidence="3 4">
    <name type="scientific">Aureococcus anophagefferens</name>
    <name type="common">Harmful bloom alga</name>
    <dbReference type="NCBI Taxonomy" id="44056"/>
    <lineage>
        <taxon>Eukaryota</taxon>
        <taxon>Sar</taxon>
        <taxon>Stramenopiles</taxon>
        <taxon>Ochrophyta</taxon>
        <taxon>Pelagophyceae</taxon>
        <taxon>Pelagomonadales</taxon>
        <taxon>Pelagomonadaceae</taxon>
        <taxon>Aureococcus</taxon>
    </lineage>
</organism>
<dbReference type="InterPro" id="IPR050523">
    <property type="entry name" value="AKR_Detox_Biosynth"/>
</dbReference>
<protein>
    <submittedName>
        <fullName evidence="3">Aldo-keto reductase</fullName>
    </submittedName>
</protein>
<dbReference type="Gene3D" id="3.20.20.100">
    <property type="entry name" value="NADP-dependent oxidoreductase domain"/>
    <property type="match status" value="1"/>
</dbReference>
<dbReference type="InterPro" id="IPR023210">
    <property type="entry name" value="NADP_OxRdtase_dom"/>
</dbReference>
<name>A0ABR1G0D8_AURAN</name>
<gene>
    <name evidence="3" type="ORF">SO694_00018258</name>
</gene>
<dbReference type="EMBL" id="JBBJCI010000151">
    <property type="protein sequence ID" value="KAK7241984.1"/>
    <property type="molecule type" value="Genomic_DNA"/>
</dbReference>
<dbReference type="Proteomes" id="UP001363151">
    <property type="component" value="Unassembled WGS sequence"/>
</dbReference>
<comment type="caution">
    <text evidence="3">The sequence shown here is derived from an EMBL/GenBank/DDBJ whole genome shotgun (WGS) entry which is preliminary data.</text>
</comment>
<dbReference type="PANTHER" id="PTHR43364">
    <property type="entry name" value="NADH-SPECIFIC METHYLGLYOXAL REDUCTASE-RELATED"/>
    <property type="match status" value="1"/>
</dbReference>
<evidence type="ECO:0000259" key="2">
    <source>
        <dbReference type="Pfam" id="PF00248"/>
    </source>
</evidence>
<reference evidence="3 4" key="1">
    <citation type="submission" date="2024-03" db="EMBL/GenBank/DDBJ databases">
        <title>Aureococcus anophagefferens CCMP1851 and Kratosvirus quantuckense: Draft genome of a second virus-susceptible host strain in the model system.</title>
        <authorList>
            <person name="Chase E."/>
            <person name="Truchon A.R."/>
            <person name="Schepens W."/>
            <person name="Wilhelm S.W."/>
        </authorList>
    </citation>
    <scope>NUCLEOTIDE SEQUENCE [LARGE SCALE GENOMIC DNA]</scope>
    <source>
        <strain evidence="3 4">CCMP1851</strain>
    </source>
</reference>
<dbReference type="Pfam" id="PF00248">
    <property type="entry name" value="Aldo_ket_red"/>
    <property type="match status" value="1"/>
</dbReference>